<name>A0ABW3ZF01_9RHOB</name>
<organism evidence="3 4">
    <name type="scientific">Litorisediminicola beolgyonensis</name>
    <dbReference type="NCBI Taxonomy" id="1173614"/>
    <lineage>
        <taxon>Bacteria</taxon>
        <taxon>Pseudomonadati</taxon>
        <taxon>Pseudomonadota</taxon>
        <taxon>Alphaproteobacteria</taxon>
        <taxon>Rhodobacterales</taxon>
        <taxon>Paracoccaceae</taxon>
        <taxon>Litorisediminicola</taxon>
    </lineage>
</organism>
<keyword evidence="4" id="KW-1185">Reference proteome</keyword>
<dbReference type="EMBL" id="JBHTMU010000003">
    <property type="protein sequence ID" value="MFD1341305.1"/>
    <property type="molecule type" value="Genomic_DNA"/>
</dbReference>
<dbReference type="PANTHER" id="PTHR43762">
    <property type="entry name" value="L-GULONOLACTONE OXIDASE"/>
    <property type="match status" value="1"/>
</dbReference>
<protein>
    <submittedName>
        <fullName evidence="3">FAD-dependent oxidoreductase</fullName>
    </submittedName>
</protein>
<gene>
    <name evidence="3" type="ORF">ACFQ4E_02625</name>
</gene>
<dbReference type="PANTHER" id="PTHR43762:SF1">
    <property type="entry name" value="D-ARABINONO-1,4-LACTONE OXIDASE"/>
    <property type="match status" value="1"/>
</dbReference>
<evidence type="ECO:0000313" key="4">
    <source>
        <dbReference type="Proteomes" id="UP001597135"/>
    </source>
</evidence>
<dbReference type="Gene3D" id="3.30.465.10">
    <property type="match status" value="1"/>
</dbReference>
<evidence type="ECO:0000256" key="1">
    <source>
        <dbReference type="ARBA" id="ARBA00022827"/>
    </source>
</evidence>
<keyword evidence="1" id="KW-0285">Flavoprotein</keyword>
<dbReference type="Proteomes" id="UP001597135">
    <property type="component" value="Unassembled WGS sequence"/>
</dbReference>
<accession>A0ABW3ZF01</accession>
<dbReference type="InterPro" id="IPR036318">
    <property type="entry name" value="FAD-bd_PCMH-like_sf"/>
</dbReference>
<dbReference type="InterPro" id="IPR010031">
    <property type="entry name" value="FAD_lactone_oxidase-like"/>
</dbReference>
<dbReference type="RefSeq" id="WP_386801364.1">
    <property type="nucleotide sequence ID" value="NZ_JBHTMU010000003.1"/>
</dbReference>
<reference evidence="4" key="1">
    <citation type="journal article" date="2019" name="Int. J. Syst. Evol. Microbiol.">
        <title>The Global Catalogue of Microorganisms (GCM) 10K type strain sequencing project: providing services to taxonomists for standard genome sequencing and annotation.</title>
        <authorList>
            <consortium name="The Broad Institute Genomics Platform"/>
            <consortium name="The Broad Institute Genome Sequencing Center for Infectious Disease"/>
            <person name="Wu L."/>
            <person name="Ma J."/>
        </authorList>
    </citation>
    <scope>NUCLEOTIDE SEQUENCE [LARGE SCALE GENOMIC DNA]</scope>
    <source>
        <strain evidence="4">CCUG 62953</strain>
    </source>
</reference>
<evidence type="ECO:0000259" key="2">
    <source>
        <dbReference type="PROSITE" id="PS51387"/>
    </source>
</evidence>
<sequence>MSRDEPTYRAVGWGGRKSVLHRPRPLAEGALEGLEAPALAVGLGRSYGDVGLVAGGVALQSRARARFLNFDRESGVLAVEAGVTLGEIQRLAIPRGWALPVTPGTQQVTVAGAIANDVHGKNHARSGTFGAHVTRLRLARSDGSISDLGPEDETGRFAATIGGLGLTGAILSAEIQLRPVAGPWLDTETVPFDGLDRFFELFEESVEDWEYSVAWLDVTRKDRHRGLFLRANHADERGPALPARRQRRVPVTPPVSLIGPTSLRLFNALYYRRNAARAGRARQNYQSYFYPLDALGAWNRIYGPRGFYQYQSVVPPEHAREATAEMLAAIAEARQGSFLMVLKTFGARTSPGLLSFPREGTTLAMDFPDRGADTLRLFDRLDAILREAGGRIYPAKDARMSRAMFEFGYPGLAAFRAHRDPAMRSGFADRVMGGIDE</sequence>
<dbReference type="PROSITE" id="PS51387">
    <property type="entry name" value="FAD_PCMH"/>
    <property type="match status" value="1"/>
</dbReference>
<dbReference type="InterPro" id="IPR016166">
    <property type="entry name" value="FAD-bd_PCMH"/>
</dbReference>
<dbReference type="InterPro" id="IPR006094">
    <property type="entry name" value="Oxid_FAD_bind_N"/>
</dbReference>
<proteinExistence type="predicted"/>
<dbReference type="InterPro" id="IPR016169">
    <property type="entry name" value="FAD-bd_PCMH_sub2"/>
</dbReference>
<keyword evidence="1" id="KW-0274">FAD</keyword>
<dbReference type="SUPFAM" id="SSF56176">
    <property type="entry name" value="FAD-binding/transporter-associated domain-like"/>
    <property type="match status" value="1"/>
</dbReference>
<feature type="domain" description="FAD-binding PCMH-type" evidence="2">
    <location>
        <begin position="13"/>
        <end position="180"/>
    </location>
</feature>
<dbReference type="Pfam" id="PF01565">
    <property type="entry name" value="FAD_binding_4"/>
    <property type="match status" value="1"/>
</dbReference>
<comment type="caution">
    <text evidence="3">The sequence shown here is derived from an EMBL/GenBank/DDBJ whole genome shotgun (WGS) entry which is preliminary data.</text>
</comment>
<evidence type="ECO:0000313" key="3">
    <source>
        <dbReference type="EMBL" id="MFD1341305.1"/>
    </source>
</evidence>